<dbReference type="PANTHER" id="PTHR32344:SF1">
    <property type="entry name" value="U1-TYPE DOMAIN-CONTAINING PROTEIN"/>
    <property type="match status" value="1"/>
</dbReference>
<keyword evidence="2" id="KW-1185">Reference proteome</keyword>
<organism evidence="2 3">
    <name type="scientific">Galendromus occidentalis</name>
    <name type="common">western predatory mite</name>
    <dbReference type="NCBI Taxonomy" id="34638"/>
    <lineage>
        <taxon>Eukaryota</taxon>
        <taxon>Metazoa</taxon>
        <taxon>Ecdysozoa</taxon>
        <taxon>Arthropoda</taxon>
        <taxon>Chelicerata</taxon>
        <taxon>Arachnida</taxon>
        <taxon>Acari</taxon>
        <taxon>Parasitiformes</taxon>
        <taxon>Mesostigmata</taxon>
        <taxon>Gamasina</taxon>
        <taxon>Phytoseioidea</taxon>
        <taxon>Phytoseiidae</taxon>
        <taxon>Typhlodrominae</taxon>
        <taxon>Galendromus</taxon>
    </lineage>
</organism>
<dbReference type="AlphaFoldDB" id="A0AAJ6VVJ4"/>
<feature type="domain" description="DUF659" evidence="1">
    <location>
        <begin position="132"/>
        <end position="275"/>
    </location>
</feature>
<dbReference type="RefSeq" id="XP_003738430.1">
    <property type="nucleotide sequence ID" value="XM_003738382.1"/>
</dbReference>
<dbReference type="GeneID" id="100897181"/>
<dbReference type="GO" id="GO:0005634">
    <property type="term" value="C:nucleus"/>
    <property type="evidence" value="ECO:0007669"/>
    <property type="project" value="InterPro"/>
</dbReference>
<dbReference type="KEGG" id="goe:100897181"/>
<dbReference type="GO" id="GO:0003690">
    <property type="term" value="F:double-stranded DNA binding"/>
    <property type="evidence" value="ECO:0007669"/>
    <property type="project" value="InterPro"/>
</dbReference>
<accession>A0AAJ6VVJ4</accession>
<proteinExistence type="predicted"/>
<dbReference type="PANTHER" id="PTHR32344">
    <property type="entry name" value="U1-TYPE DOMAIN-CONTAINING PROTEIN"/>
    <property type="match status" value="1"/>
</dbReference>
<dbReference type="InterPro" id="IPR012337">
    <property type="entry name" value="RNaseH-like_sf"/>
</dbReference>
<dbReference type="Pfam" id="PF04937">
    <property type="entry name" value="DUF659"/>
    <property type="match status" value="1"/>
</dbReference>
<reference evidence="3" key="1">
    <citation type="submission" date="2025-08" db="UniProtKB">
        <authorList>
            <consortium name="RefSeq"/>
        </authorList>
    </citation>
    <scope>IDENTIFICATION</scope>
</reference>
<dbReference type="InterPro" id="IPR033375">
    <property type="entry name" value="Cggbp1"/>
</dbReference>
<dbReference type="Proteomes" id="UP000694867">
    <property type="component" value="Unplaced"/>
</dbReference>
<evidence type="ECO:0000313" key="3">
    <source>
        <dbReference type="RefSeq" id="XP_003738430.1"/>
    </source>
</evidence>
<dbReference type="SUPFAM" id="SSF53098">
    <property type="entry name" value="Ribonuclease H-like"/>
    <property type="match status" value="1"/>
</dbReference>
<protein>
    <submittedName>
        <fullName evidence="3">Uncharacterized protein LOC100897181</fullName>
    </submittedName>
</protein>
<gene>
    <name evidence="3" type="primary">LOC100897181</name>
</gene>
<dbReference type="GO" id="GO:0006357">
    <property type="term" value="P:regulation of transcription by RNA polymerase II"/>
    <property type="evidence" value="ECO:0007669"/>
    <property type="project" value="InterPro"/>
</dbReference>
<evidence type="ECO:0000313" key="2">
    <source>
        <dbReference type="Proteomes" id="UP000694867"/>
    </source>
</evidence>
<dbReference type="InterPro" id="IPR007021">
    <property type="entry name" value="DUF659"/>
</dbReference>
<evidence type="ECO:0000259" key="1">
    <source>
        <dbReference type="Pfam" id="PF04937"/>
    </source>
</evidence>
<name>A0AAJ6VVJ4_9ACAR</name>
<sequence>MPKPKLELSELVREFGDDVFSCNETTLICKACSKTFPNARRFNLTQHAATSSHQKSVVLLRRRQEEESRLEAAACSPDLPSFPMDLCGAFLAADIPLHKLENPTLRNFLEASTSRIIPNESTLRKFYVHEIYQRKMQTIRESIGQSSIWISIGETVDFMGRSIAHVVIGALNKEAAGRPYLLNCEIVERTNAHTVARVFYKSVEDLWPNDVQHERVLVFVTDAAPYMVAAANSLKVLFPNMIHVTCLAHAIHRVAEQARTIFPNVDRLISSVKKILLKAPSRVEAFRAVLIGVPLPPKPILTRWGSWINAALYHAEHFEAIRSFVNDLDSTDAAAIGEAQDLYRLDSLRQDLILISANLHFVPRTITLLETSGASLQESLQHVRDFEAMINFTRRQKLYPVKQKLEFVLSRNTGLESLRQIQGVLEGSLRLEESPIASALSVEQVPKFKFAPIVSCDVERSFSVFKSLFRENRNGLTAAHLKEYIVIACNQDQ</sequence>